<protein>
    <submittedName>
        <fullName evidence="2">Uncharacterized protein</fullName>
    </submittedName>
</protein>
<name>A0ABU1AH85_9BACT</name>
<organism evidence="2 3">
    <name type="scientific">Thalassobacterium sedimentorum</name>
    <dbReference type="NCBI Taxonomy" id="3041258"/>
    <lineage>
        <taxon>Bacteria</taxon>
        <taxon>Pseudomonadati</taxon>
        <taxon>Verrucomicrobiota</taxon>
        <taxon>Opitutia</taxon>
        <taxon>Puniceicoccales</taxon>
        <taxon>Coraliomargaritaceae</taxon>
        <taxon>Thalassobacterium</taxon>
    </lineage>
</organism>
<sequence>MKKVSKGFKQLKDARLASASPRISALPPEEAQQTKEFTPLDPASKIWESAYRHMTY</sequence>
<dbReference type="EMBL" id="JARXIC010000009">
    <property type="protein sequence ID" value="MDQ8194177.1"/>
    <property type="molecule type" value="Genomic_DNA"/>
</dbReference>
<keyword evidence="3" id="KW-1185">Reference proteome</keyword>
<evidence type="ECO:0000313" key="3">
    <source>
        <dbReference type="Proteomes" id="UP001243717"/>
    </source>
</evidence>
<evidence type="ECO:0000313" key="2">
    <source>
        <dbReference type="EMBL" id="MDQ8194177.1"/>
    </source>
</evidence>
<dbReference type="RefSeq" id="WP_308984660.1">
    <property type="nucleotide sequence ID" value="NZ_JARXIC010000009.1"/>
</dbReference>
<comment type="caution">
    <text evidence="2">The sequence shown here is derived from an EMBL/GenBank/DDBJ whole genome shotgun (WGS) entry which is preliminary data.</text>
</comment>
<accession>A0ABU1AH85</accession>
<proteinExistence type="predicted"/>
<evidence type="ECO:0000256" key="1">
    <source>
        <dbReference type="SAM" id="MobiDB-lite"/>
    </source>
</evidence>
<dbReference type="Proteomes" id="UP001243717">
    <property type="component" value="Unassembled WGS sequence"/>
</dbReference>
<reference evidence="2 3" key="1">
    <citation type="submission" date="2023-04" db="EMBL/GenBank/DDBJ databases">
        <title>A novel bacteria isolated from coastal sediment.</title>
        <authorList>
            <person name="Liu X.-J."/>
            <person name="Du Z.-J."/>
        </authorList>
    </citation>
    <scope>NUCLEOTIDE SEQUENCE [LARGE SCALE GENOMIC DNA]</scope>
    <source>
        <strain evidence="2 3">SDUM461004</strain>
    </source>
</reference>
<feature type="region of interest" description="Disordered" evidence="1">
    <location>
        <begin position="1"/>
        <end position="41"/>
    </location>
</feature>
<gene>
    <name evidence="2" type="ORF">QEH59_07060</name>
</gene>